<proteinExistence type="inferred from homology"/>
<sequence>MFKYDVLVIGSGGAGMQAALVASKSGELNVALMTKVFPTRSATCCAQGGTNAALRNVDKSDSIEKHAFDAIKGSDFLADQDAVEFFVSLLPETILELDYFGVPFSRLEDGTIAQRPFGGQSHPRTCYSADKIGAVILHTLYEQCLKNKVNILNEWFLLDLVVENGQIIGVVAMDMKTGNIHPILAKAVVLATGGAGRIYWNRTTNPFASTGDGMAAAFKVGVALKDPEFVQFHPTGLAGTGILMSEACRGEGGYLLNNKGERFMQRYAPEKMELATRDLVSQAIETEIKEGRGFGEGMNAYVKLDLRHLGREKILERLPQIRELAIQFEGIDPIEQPIPVRPSCHYSMGGIDVIDYKTCATVVKGLYAAGECACISIHGANRLGGNSTAEAVAFGKVAGKAAAEYAQNVGYSSAKKVSECAKKWENEYNVVVSRRNGPSVASIRNRLAETMWLNVGVFRKEKEMLQAAKDVDALIEEYKYCVVGDKNRVYNTAFTQYIELGNMLTVAKAIVMGALNRKESRGSHKREDYPQRDDQNYLKHTIITLEGAEYKLSYRPVVITKYQPAERRY</sequence>
<dbReference type="InterPro" id="IPR030664">
    <property type="entry name" value="SdhA/FrdA/AprA"/>
</dbReference>
<evidence type="ECO:0000256" key="9">
    <source>
        <dbReference type="ARBA" id="ARBA00023136"/>
    </source>
</evidence>
<dbReference type="PIRSF" id="PIRSF000171">
    <property type="entry name" value="SDHA_APRA_LASPO"/>
    <property type="match status" value="1"/>
</dbReference>
<name>A0A1L8CTU2_9THEO</name>
<dbReference type="Gene3D" id="1.20.58.100">
    <property type="entry name" value="Fumarate reductase/succinate dehydrogenase flavoprotein-like, C-terminal domain"/>
    <property type="match status" value="1"/>
</dbReference>
<dbReference type="PANTHER" id="PTHR11632:SF51">
    <property type="entry name" value="SUCCINATE DEHYDROGENASE [UBIQUINONE] FLAVOPROTEIN SUBUNIT, MITOCHONDRIAL"/>
    <property type="match status" value="1"/>
</dbReference>
<dbReference type="Gene3D" id="3.90.700.10">
    <property type="entry name" value="Succinate dehydrogenase/fumarate reductase flavoprotein, catalytic domain"/>
    <property type="match status" value="1"/>
</dbReference>
<dbReference type="Gene3D" id="3.50.50.60">
    <property type="entry name" value="FAD/NAD(P)-binding domain"/>
    <property type="match status" value="1"/>
</dbReference>
<dbReference type="GO" id="GO:0005886">
    <property type="term" value="C:plasma membrane"/>
    <property type="evidence" value="ECO:0007669"/>
    <property type="project" value="TreeGrafter"/>
</dbReference>
<evidence type="ECO:0000256" key="7">
    <source>
        <dbReference type="ARBA" id="ARBA00022982"/>
    </source>
</evidence>
<dbReference type="PRINTS" id="PR00411">
    <property type="entry name" value="PNDRDTASEI"/>
</dbReference>
<dbReference type="Pfam" id="PF00890">
    <property type="entry name" value="FAD_binding_2"/>
    <property type="match status" value="1"/>
</dbReference>
<accession>A0A1L8CTU2</accession>
<dbReference type="OrthoDB" id="9806724at2"/>
<dbReference type="PANTHER" id="PTHR11632">
    <property type="entry name" value="SUCCINATE DEHYDROGENASE 2 FLAVOPROTEIN SUBUNIT"/>
    <property type="match status" value="1"/>
</dbReference>
<feature type="domain" description="FAD-dependent oxidoreductase 2 FAD-binding" evidence="11">
    <location>
        <begin position="5"/>
        <end position="387"/>
    </location>
</feature>
<evidence type="ECO:0000256" key="3">
    <source>
        <dbReference type="ARBA" id="ARBA00008040"/>
    </source>
</evidence>
<dbReference type="InterPro" id="IPR015939">
    <property type="entry name" value="Fum_Rdtase/Succ_DH_flav-like_C"/>
</dbReference>
<dbReference type="SUPFAM" id="SSF51905">
    <property type="entry name" value="FAD/NAD(P)-binding domain"/>
    <property type="match status" value="1"/>
</dbReference>
<evidence type="ECO:0000313" key="14">
    <source>
        <dbReference type="Proteomes" id="UP000187485"/>
    </source>
</evidence>
<dbReference type="EMBL" id="BDJK01000010">
    <property type="protein sequence ID" value="GAV22274.1"/>
    <property type="molecule type" value="Genomic_DNA"/>
</dbReference>
<evidence type="ECO:0000256" key="10">
    <source>
        <dbReference type="PIRSR" id="PIRSR000171-1"/>
    </source>
</evidence>
<evidence type="ECO:0000256" key="1">
    <source>
        <dbReference type="ARBA" id="ARBA00001974"/>
    </source>
</evidence>
<dbReference type="PRINTS" id="PR00368">
    <property type="entry name" value="FADPNR"/>
</dbReference>
<evidence type="ECO:0000256" key="8">
    <source>
        <dbReference type="ARBA" id="ARBA00023002"/>
    </source>
</evidence>
<dbReference type="InterPro" id="IPR036188">
    <property type="entry name" value="FAD/NAD-bd_sf"/>
</dbReference>
<dbReference type="GO" id="GO:0009061">
    <property type="term" value="P:anaerobic respiration"/>
    <property type="evidence" value="ECO:0007669"/>
    <property type="project" value="TreeGrafter"/>
</dbReference>
<dbReference type="SUPFAM" id="SSF56425">
    <property type="entry name" value="Succinate dehydrogenase/fumarate reductase flavoprotein, catalytic domain"/>
    <property type="match status" value="1"/>
</dbReference>
<dbReference type="GO" id="GO:0033765">
    <property type="term" value="F:steroid dehydrogenase activity, acting on the CH-CH group of donors"/>
    <property type="evidence" value="ECO:0007669"/>
    <property type="project" value="UniProtKB-ARBA"/>
</dbReference>
<dbReference type="InterPro" id="IPR037099">
    <property type="entry name" value="Fum_R/Succ_DH_flav-like_C_sf"/>
</dbReference>
<dbReference type="InterPro" id="IPR027477">
    <property type="entry name" value="Succ_DH/fumarate_Rdtase_cat_sf"/>
</dbReference>
<dbReference type="InterPro" id="IPR003953">
    <property type="entry name" value="FAD-dep_OxRdtase_2_FAD-bd"/>
</dbReference>
<feature type="domain" description="Fumarate reductase/succinate dehydrogenase flavoprotein-like C-terminal" evidence="12">
    <location>
        <begin position="444"/>
        <end position="569"/>
    </location>
</feature>
<dbReference type="Pfam" id="PF02910">
    <property type="entry name" value="Succ_DH_flav_C"/>
    <property type="match status" value="1"/>
</dbReference>
<feature type="active site" description="Proton acceptor" evidence="10">
    <location>
        <position position="277"/>
    </location>
</feature>
<dbReference type="NCBIfam" id="TIGR01812">
    <property type="entry name" value="sdhA_frdA_Gneg"/>
    <property type="match status" value="1"/>
</dbReference>
<dbReference type="GO" id="GO:0000104">
    <property type="term" value="F:succinate dehydrogenase activity"/>
    <property type="evidence" value="ECO:0007669"/>
    <property type="project" value="TreeGrafter"/>
</dbReference>
<keyword evidence="14" id="KW-1185">Reference proteome</keyword>
<reference evidence="14" key="1">
    <citation type="submission" date="2016-12" db="EMBL/GenBank/DDBJ databases">
        <title>Draft Genome Sequences od Carboxydothermus pertinax and islandicus, Hydrogenogenic Carboxydotrophic Bacteria.</title>
        <authorList>
            <person name="Fukuyama Y."/>
            <person name="Ohmae K."/>
            <person name="Yoneda Y."/>
            <person name="Yoshida T."/>
            <person name="Sako Y."/>
        </authorList>
    </citation>
    <scope>NUCLEOTIDE SEQUENCE [LARGE SCALE GENOMIC DNA]</scope>
    <source>
        <strain evidence="14">Ug1</strain>
    </source>
</reference>
<gene>
    <name evidence="13" type="ORF">cpu_07840</name>
</gene>
<dbReference type="GO" id="GO:0050660">
    <property type="term" value="F:flavin adenine dinucleotide binding"/>
    <property type="evidence" value="ECO:0007669"/>
    <property type="project" value="InterPro"/>
</dbReference>
<keyword evidence="4" id="KW-0813">Transport</keyword>
<dbReference type="GO" id="GO:0009055">
    <property type="term" value="F:electron transfer activity"/>
    <property type="evidence" value="ECO:0007669"/>
    <property type="project" value="TreeGrafter"/>
</dbReference>
<dbReference type="Proteomes" id="UP000187485">
    <property type="component" value="Unassembled WGS sequence"/>
</dbReference>
<evidence type="ECO:0000256" key="6">
    <source>
        <dbReference type="ARBA" id="ARBA00022827"/>
    </source>
</evidence>
<dbReference type="RefSeq" id="WP_075858760.1">
    <property type="nucleotide sequence ID" value="NZ_BDJK01000010.1"/>
</dbReference>
<protein>
    <submittedName>
        <fullName evidence="13">Succinate dehydrogenase</fullName>
    </submittedName>
</protein>
<evidence type="ECO:0000259" key="12">
    <source>
        <dbReference type="Pfam" id="PF02910"/>
    </source>
</evidence>
<dbReference type="Gene3D" id="4.10.80.40">
    <property type="entry name" value="succinate dehydrogenase protein domain"/>
    <property type="match status" value="1"/>
</dbReference>
<dbReference type="GO" id="GO:0022900">
    <property type="term" value="P:electron transport chain"/>
    <property type="evidence" value="ECO:0007669"/>
    <property type="project" value="InterPro"/>
</dbReference>
<dbReference type="STRING" id="870242.cpu_07840"/>
<evidence type="ECO:0000256" key="4">
    <source>
        <dbReference type="ARBA" id="ARBA00022448"/>
    </source>
</evidence>
<evidence type="ECO:0000313" key="13">
    <source>
        <dbReference type="EMBL" id="GAV22274.1"/>
    </source>
</evidence>
<dbReference type="AlphaFoldDB" id="A0A1L8CTU2"/>
<keyword evidence="5" id="KW-0285">Flavoprotein</keyword>
<keyword evidence="9" id="KW-0472">Membrane</keyword>
<keyword evidence="8" id="KW-0560">Oxidoreductase</keyword>
<dbReference type="FunFam" id="3.90.700.10:FF:000003">
    <property type="entry name" value="Fumarate reductase flavoprotein subunit"/>
    <property type="match status" value="1"/>
</dbReference>
<keyword evidence="6" id="KW-0274">FAD</keyword>
<keyword evidence="7" id="KW-0249">Electron transport</keyword>
<evidence type="ECO:0000256" key="5">
    <source>
        <dbReference type="ARBA" id="ARBA00022630"/>
    </source>
</evidence>
<comment type="similarity">
    <text evidence="3">Belongs to the FAD-dependent oxidoreductase 2 family. FRD/SDH subfamily.</text>
</comment>
<comment type="subcellular location">
    <subcellularLocation>
        <location evidence="2">Membrane</location>
        <topology evidence="2">Peripheral membrane protein</topology>
    </subcellularLocation>
</comment>
<dbReference type="SUPFAM" id="SSF46977">
    <property type="entry name" value="Succinate dehydrogenase/fumarate reductase flavoprotein C-terminal domain"/>
    <property type="match status" value="1"/>
</dbReference>
<dbReference type="InterPro" id="IPR014006">
    <property type="entry name" value="Succ_Dhase_FrdA_Gneg"/>
</dbReference>
<comment type="cofactor">
    <cofactor evidence="1">
        <name>FAD</name>
        <dbReference type="ChEBI" id="CHEBI:57692"/>
    </cofactor>
</comment>
<organism evidence="13 14">
    <name type="scientific">Carboxydothermus pertinax</name>
    <dbReference type="NCBI Taxonomy" id="870242"/>
    <lineage>
        <taxon>Bacteria</taxon>
        <taxon>Bacillati</taxon>
        <taxon>Bacillota</taxon>
        <taxon>Clostridia</taxon>
        <taxon>Thermoanaerobacterales</taxon>
        <taxon>Thermoanaerobacteraceae</taxon>
        <taxon>Carboxydothermus</taxon>
    </lineage>
</organism>
<evidence type="ECO:0000259" key="11">
    <source>
        <dbReference type="Pfam" id="PF00890"/>
    </source>
</evidence>
<comment type="caution">
    <text evidence="13">The sequence shown here is derived from an EMBL/GenBank/DDBJ whole genome shotgun (WGS) entry which is preliminary data.</text>
</comment>
<evidence type="ECO:0000256" key="2">
    <source>
        <dbReference type="ARBA" id="ARBA00004170"/>
    </source>
</evidence>